<dbReference type="InterPro" id="IPR035451">
    <property type="entry name" value="Ada-like_dom_sf"/>
</dbReference>
<evidence type="ECO:0000256" key="2">
    <source>
        <dbReference type="ARBA" id="ARBA00001947"/>
    </source>
</evidence>
<dbReference type="SMART" id="SM00478">
    <property type="entry name" value="ENDO3c"/>
    <property type="match status" value="1"/>
</dbReference>
<feature type="domain" description="HTH araC/xylS-type" evidence="14">
    <location>
        <begin position="88"/>
        <end position="186"/>
    </location>
</feature>
<dbReference type="Pfam" id="PF06029">
    <property type="entry name" value="AlkA_N"/>
    <property type="match status" value="1"/>
</dbReference>
<dbReference type="PANTHER" id="PTHR43003:SF13">
    <property type="entry name" value="DNA-3-METHYLADENINE GLYCOSYLASE 2"/>
    <property type="match status" value="1"/>
</dbReference>
<keyword evidence="10" id="KW-0238">DNA-binding</keyword>
<dbReference type="InterPro" id="IPR037046">
    <property type="entry name" value="AlkA_N_sf"/>
</dbReference>
<keyword evidence="9" id="KW-0805">Transcription regulation</keyword>
<dbReference type="SUPFAM" id="SSF57884">
    <property type="entry name" value="Ada DNA repair protein, N-terminal domain (N-Ada 10)"/>
    <property type="match status" value="1"/>
</dbReference>
<dbReference type="Pfam" id="PF12833">
    <property type="entry name" value="HTH_18"/>
    <property type="match status" value="1"/>
</dbReference>
<dbReference type="InterPro" id="IPR004026">
    <property type="entry name" value="Ada_DNA_repair_Zn-bd"/>
</dbReference>
<keyword evidence="6" id="KW-0479">Metal-binding</keyword>
<evidence type="ECO:0000259" key="14">
    <source>
        <dbReference type="PROSITE" id="PS01124"/>
    </source>
</evidence>
<evidence type="ECO:0000256" key="8">
    <source>
        <dbReference type="ARBA" id="ARBA00022833"/>
    </source>
</evidence>
<dbReference type="SUPFAM" id="SSF48150">
    <property type="entry name" value="DNA-glycosylase"/>
    <property type="match status" value="1"/>
</dbReference>
<evidence type="ECO:0000313" key="15">
    <source>
        <dbReference type="EMBL" id="MEO1772122.1"/>
    </source>
</evidence>
<dbReference type="Pfam" id="PF00730">
    <property type="entry name" value="HhH-GPD"/>
    <property type="match status" value="1"/>
</dbReference>
<keyword evidence="8" id="KW-0862">Zinc</keyword>
<dbReference type="InterPro" id="IPR010316">
    <property type="entry name" value="AlkA_N"/>
</dbReference>
<dbReference type="PROSITE" id="PS01124">
    <property type="entry name" value="HTH_ARAC_FAMILY_2"/>
    <property type="match status" value="1"/>
</dbReference>
<evidence type="ECO:0000256" key="5">
    <source>
        <dbReference type="ARBA" id="ARBA00022679"/>
    </source>
</evidence>
<comment type="catalytic activity">
    <reaction evidence="1">
        <text>Hydrolysis of alkylated DNA, releasing 3-methyladenine, 3-methylguanine, 7-methylguanine and 7-methyladenine.</text>
        <dbReference type="EC" id="3.2.2.21"/>
    </reaction>
</comment>
<sequence length="482" mass="54444">MEQLTADYLYSAFKAKDTRFDGRFFIGITTTQIYCRPVCRARQAKAENCRYFKTAAEAELAGFRPCLLCRPEQAPGNSVTDAQTNLAAQVAKVLEEHCGSGIHLKELAEELGYTDRHLRRVFLEEYHVSPVQYLQTCRLLLAKSLLTDTNLSVIEVAMASGFGSLRRFNALFQKHYQLTPTTLRKESISDQRQKDKITLALGYRPPYRWQELLNFLEKRAIEGVEKVQDNSYLRTVRLANFEGKECSGWIKIQPMEGKNLLAVTLSESLLPVLPQVLSRIRQLFDLYCDPTVVYETLNHMENFACGTRIPGCFDPFEMAVRAILGQQITVKAASTLAARIVQKFGTPIQTPFTELTHTFPTPHTVLTLEGTIEENLGQLGVIATRSRTIKSLAERLSAGTIRFGPQANPETEVEKLLAIPGIGHWTAHYLAMRALSWPDAFLETDVGIKKALVPLKPKEMLQLAENWRPWRSYATVSLWNSL</sequence>
<dbReference type="SMART" id="SM00342">
    <property type="entry name" value="HTH_ARAC"/>
    <property type="match status" value="1"/>
</dbReference>
<dbReference type="InterPro" id="IPR051912">
    <property type="entry name" value="Alkylbase_DNA_Glycosylase/TA"/>
</dbReference>
<keyword evidence="4" id="KW-0489">Methyltransferase</keyword>
<dbReference type="PANTHER" id="PTHR43003">
    <property type="entry name" value="DNA-3-METHYLADENINE GLYCOSYLASE"/>
    <property type="match status" value="1"/>
</dbReference>
<evidence type="ECO:0000256" key="4">
    <source>
        <dbReference type="ARBA" id="ARBA00022603"/>
    </source>
</evidence>
<accession>A0ABV0EWF8</accession>
<dbReference type="PROSITE" id="PS00041">
    <property type="entry name" value="HTH_ARAC_FAMILY_1"/>
    <property type="match status" value="1"/>
</dbReference>
<protein>
    <recommendedName>
        <fullName evidence="3">DNA-3-methyladenine glycosylase II</fullName>
        <ecNumber evidence="3">3.2.2.21</ecNumber>
    </recommendedName>
</protein>
<dbReference type="Gene3D" id="3.30.310.20">
    <property type="entry name" value="DNA-3-methyladenine glycosylase AlkA, N-terminal domain"/>
    <property type="match status" value="1"/>
</dbReference>
<comment type="cofactor">
    <cofactor evidence="2">
        <name>Zn(2+)</name>
        <dbReference type="ChEBI" id="CHEBI:29105"/>
    </cofactor>
</comment>
<keyword evidence="7" id="KW-0227">DNA damage</keyword>
<dbReference type="Gene3D" id="3.40.10.10">
    <property type="entry name" value="DNA Methylphosphotriester Repair Domain"/>
    <property type="match status" value="1"/>
</dbReference>
<gene>
    <name evidence="15" type="ORF">JZO67_004104</name>
</gene>
<dbReference type="EMBL" id="JAFREL020000004">
    <property type="protein sequence ID" value="MEO1772122.1"/>
    <property type="molecule type" value="Genomic_DNA"/>
</dbReference>
<evidence type="ECO:0000256" key="11">
    <source>
        <dbReference type="ARBA" id="ARBA00023159"/>
    </source>
</evidence>
<evidence type="ECO:0000256" key="9">
    <source>
        <dbReference type="ARBA" id="ARBA00023015"/>
    </source>
</evidence>
<dbReference type="SUPFAM" id="SSF55945">
    <property type="entry name" value="TATA-box binding protein-like"/>
    <property type="match status" value="1"/>
</dbReference>
<evidence type="ECO:0000256" key="10">
    <source>
        <dbReference type="ARBA" id="ARBA00023125"/>
    </source>
</evidence>
<evidence type="ECO:0000256" key="7">
    <source>
        <dbReference type="ARBA" id="ARBA00022763"/>
    </source>
</evidence>
<dbReference type="InterPro" id="IPR018062">
    <property type="entry name" value="HTH_AraC-typ_CS"/>
</dbReference>
<keyword evidence="13" id="KW-0234">DNA repair</keyword>
<dbReference type="EC" id="3.2.2.21" evidence="3"/>
<dbReference type="Proteomes" id="UP000664357">
    <property type="component" value="Unassembled WGS sequence"/>
</dbReference>
<evidence type="ECO:0000256" key="6">
    <source>
        <dbReference type="ARBA" id="ARBA00022723"/>
    </source>
</evidence>
<dbReference type="CDD" id="cd00056">
    <property type="entry name" value="ENDO3c"/>
    <property type="match status" value="1"/>
</dbReference>
<dbReference type="Gene3D" id="1.10.10.60">
    <property type="entry name" value="Homeodomain-like"/>
    <property type="match status" value="2"/>
</dbReference>
<dbReference type="InterPro" id="IPR009057">
    <property type="entry name" value="Homeodomain-like_sf"/>
</dbReference>
<comment type="caution">
    <text evidence="15">The sequence shown here is derived from an EMBL/GenBank/DDBJ whole genome shotgun (WGS) entry which is preliminary data.</text>
</comment>
<dbReference type="Pfam" id="PF02805">
    <property type="entry name" value="Ada_Zn_binding"/>
    <property type="match status" value="1"/>
</dbReference>
<keyword evidence="5" id="KW-0808">Transferase</keyword>
<dbReference type="InterPro" id="IPR011257">
    <property type="entry name" value="DNA_glycosylase"/>
</dbReference>
<reference evidence="15 16" key="1">
    <citation type="submission" date="2021-03" db="EMBL/GenBank/DDBJ databases">
        <authorList>
            <person name="Gilmore M.S."/>
            <person name="Schwartzman J."/>
            <person name="Van Tyne D."/>
            <person name="Martin M."/>
            <person name="Earl A.M."/>
            <person name="Manson A.L."/>
            <person name="Straub T."/>
            <person name="Salamzade R."/>
            <person name="Saavedra J."/>
            <person name="Lebreton F."/>
            <person name="Prichula J."/>
            <person name="Schaufler K."/>
            <person name="Gaca A."/>
            <person name="Sgardioli B."/>
            <person name="Wagenaar J."/>
            <person name="Strong T."/>
        </authorList>
    </citation>
    <scope>NUCLEOTIDE SEQUENCE [LARGE SCALE GENOMIC DNA]</scope>
    <source>
        <strain evidence="15 16">665A</strain>
    </source>
</reference>
<dbReference type="SUPFAM" id="SSF46689">
    <property type="entry name" value="Homeodomain-like"/>
    <property type="match status" value="2"/>
</dbReference>
<proteinExistence type="predicted"/>
<reference evidence="15 16" key="2">
    <citation type="submission" date="2024-02" db="EMBL/GenBank/DDBJ databases">
        <title>The Genome Sequence of Enterococcus sp. DIV0159.</title>
        <authorList>
            <person name="Earl A."/>
            <person name="Manson A."/>
            <person name="Gilmore M."/>
            <person name="Sanders J."/>
            <person name="Shea T."/>
            <person name="Howe W."/>
            <person name="Livny J."/>
            <person name="Cuomo C."/>
            <person name="Neafsey D."/>
            <person name="Birren B."/>
        </authorList>
    </citation>
    <scope>NUCLEOTIDE SEQUENCE [LARGE SCALE GENOMIC DNA]</scope>
    <source>
        <strain evidence="15 16">665A</strain>
    </source>
</reference>
<organism evidence="15 16">
    <name type="scientific">Candidatus Enterococcus ferrettii</name>
    <dbReference type="NCBI Taxonomy" id="2815324"/>
    <lineage>
        <taxon>Bacteria</taxon>
        <taxon>Bacillati</taxon>
        <taxon>Bacillota</taxon>
        <taxon>Bacilli</taxon>
        <taxon>Lactobacillales</taxon>
        <taxon>Enterococcaceae</taxon>
        <taxon>Enterococcus</taxon>
    </lineage>
</organism>
<keyword evidence="11" id="KW-0010">Activator</keyword>
<dbReference type="Gene3D" id="1.10.340.30">
    <property type="entry name" value="Hypothetical protein, domain 2"/>
    <property type="match status" value="1"/>
</dbReference>
<evidence type="ECO:0000256" key="1">
    <source>
        <dbReference type="ARBA" id="ARBA00000086"/>
    </source>
</evidence>
<dbReference type="InterPro" id="IPR018060">
    <property type="entry name" value="HTH_AraC"/>
</dbReference>
<dbReference type="SMART" id="SM01009">
    <property type="entry name" value="AlkA_N"/>
    <property type="match status" value="1"/>
</dbReference>
<keyword evidence="12" id="KW-0804">Transcription</keyword>
<evidence type="ECO:0000256" key="3">
    <source>
        <dbReference type="ARBA" id="ARBA00012000"/>
    </source>
</evidence>
<dbReference type="InterPro" id="IPR003265">
    <property type="entry name" value="HhH-GPD_domain"/>
</dbReference>
<evidence type="ECO:0000256" key="13">
    <source>
        <dbReference type="ARBA" id="ARBA00023204"/>
    </source>
</evidence>
<evidence type="ECO:0000313" key="16">
    <source>
        <dbReference type="Proteomes" id="UP000664357"/>
    </source>
</evidence>
<dbReference type="Gene3D" id="1.10.1670.10">
    <property type="entry name" value="Helix-hairpin-Helix base-excision DNA repair enzymes (C-terminal)"/>
    <property type="match status" value="1"/>
</dbReference>
<evidence type="ECO:0000256" key="12">
    <source>
        <dbReference type="ARBA" id="ARBA00023163"/>
    </source>
</evidence>
<dbReference type="InterPro" id="IPR023170">
    <property type="entry name" value="HhH_base_excis_C"/>
</dbReference>
<keyword evidence="16" id="KW-1185">Reference proteome</keyword>
<name>A0ABV0EWF8_9ENTE</name>